<accession>A0A0Q3MFT1</accession>
<dbReference type="AlphaFoldDB" id="A0A0Q3MFT1"/>
<organism evidence="1 2">
    <name type="scientific">Amazona aestiva</name>
    <name type="common">Blue-fronted Amazon parrot</name>
    <dbReference type="NCBI Taxonomy" id="12930"/>
    <lineage>
        <taxon>Eukaryota</taxon>
        <taxon>Metazoa</taxon>
        <taxon>Chordata</taxon>
        <taxon>Craniata</taxon>
        <taxon>Vertebrata</taxon>
        <taxon>Euteleostomi</taxon>
        <taxon>Archelosauria</taxon>
        <taxon>Archosauria</taxon>
        <taxon>Dinosauria</taxon>
        <taxon>Saurischia</taxon>
        <taxon>Theropoda</taxon>
        <taxon>Coelurosauria</taxon>
        <taxon>Aves</taxon>
        <taxon>Neognathae</taxon>
        <taxon>Neoaves</taxon>
        <taxon>Telluraves</taxon>
        <taxon>Australaves</taxon>
        <taxon>Psittaciformes</taxon>
        <taxon>Psittacidae</taxon>
        <taxon>Amazona</taxon>
    </lineage>
</organism>
<protein>
    <submittedName>
        <fullName evidence="1">Uncharacterized protein</fullName>
    </submittedName>
</protein>
<evidence type="ECO:0000313" key="2">
    <source>
        <dbReference type="Proteomes" id="UP000051836"/>
    </source>
</evidence>
<gene>
    <name evidence="1" type="ORF">AAES_81964</name>
</gene>
<proteinExistence type="predicted"/>
<comment type="caution">
    <text evidence="1">The sequence shown here is derived from an EMBL/GenBank/DDBJ whole genome shotgun (WGS) entry which is preliminary data.</text>
</comment>
<keyword evidence="2" id="KW-1185">Reference proteome</keyword>
<name>A0A0Q3MFT1_AMAAE</name>
<evidence type="ECO:0000313" key="1">
    <source>
        <dbReference type="EMBL" id="KQK81389.1"/>
    </source>
</evidence>
<dbReference type="Proteomes" id="UP000051836">
    <property type="component" value="Unassembled WGS sequence"/>
</dbReference>
<sequence>MALNPAELLPVEEEEPHLLLFGLPPPAERLGLAPLLQGLSAVLEPDGLTVGLRGELRQAPPAPLLPLLELRLAAKVLDLSIYHTGEATPEPPLLETVPPLAEAGDPPPVVLRFVVALREEAQRLQRARQRHQHLQGALRSQRRCYQEVEQEEGE</sequence>
<dbReference type="EMBL" id="LMAW01002403">
    <property type="protein sequence ID" value="KQK81389.1"/>
    <property type="molecule type" value="Genomic_DNA"/>
</dbReference>
<reference evidence="1 2" key="1">
    <citation type="submission" date="2015-10" db="EMBL/GenBank/DDBJ databases">
        <authorList>
            <person name="Gilbert D.G."/>
        </authorList>
    </citation>
    <scope>NUCLEOTIDE SEQUENCE [LARGE SCALE GENOMIC DNA]</scope>
    <source>
        <strain evidence="1">FVVF132</strain>
    </source>
</reference>